<protein>
    <submittedName>
        <fullName evidence="1">Uncharacterized protein</fullName>
    </submittedName>
</protein>
<gene>
    <name evidence="1" type="ORF">METZ01_LOCUS110286</name>
</gene>
<organism evidence="1">
    <name type="scientific">marine metagenome</name>
    <dbReference type="NCBI Taxonomy" id="408172"/>
    <lineage>
        <taxon>unclassified sequences</taxon>
        <taxon>metagenomes</taxon>
        <taxon>ecological metagenomes</taxon>
    </lineage>
</organism>
<sequence length="239" mass="26205">MKYIKNITLSAFLVFTSFGVLATPGLGVITITTDDPVKYMKWITNAVPVFKEAWGDNVGAFGICSPSSGAQMMGEHFIWSVSPSLSVGYASSNDVYLHEPSVREINKIVRSRTVERRDTYGIIKNTVRVYGEGETTAQYNLLSRPESVQTYIKAIGALEAAAAENGFDDIEMAVFEASGAGDRAGMVIASVQAPNLSRLGAFMDQRWSSWMADASQEFPTLRVAEHEWIQTCTTLYSSN</sequence>
<dbReference type="EMBL" id="UINC01013264">
    <property type="protein sequence ID" value="SVA57432.1"/>
    <property type="molecule type" value="Genomic_DNA"/>
</dbReference>
<evidence type="ECO:0000313" key="1">
    <source>
        <dbReference type="EMBL" id="SVA57432.1"/>
    </source>
</evidence>
<name>A0A381WYN0_9ZZZZ</name>
<reference evidence="1" key="1">
    <citation type="submission" date="2018-05" db="EMBL/GenBank/DDBJ databases">
        <authorList>
            <person name="Lanie J.A."/>
            <person name="Ng W.-L."/>
            <person name="Kazmierczak K.M."/>
            <person name="Andrzejewski T.M."/>
            <person name="Davidsen T.M."/>
            <person name="Wayne K.J."/>
            <person name="Tettelin H."/>
            <person name="Glass J.I."/>
            <person name="Rusch D."/>
            <person name="Podicherti R."/>
            <person name="Tsui H.-C.T."/>
            <person name="Winkler M.E."/>
        </authorList>
    </citation>
    <scope>NUCLEOTIDE SEQUENCE</scope>
</reference>
<proteinExistence type="predicted"/>
<dbReference type="AlphaFoldDB" id="A0A381WYN0"/>
<accession>A0A381WYN0</accession>